<dbReference type="STRING" id="1121439.dsat_1835"/>
<dbReference type="OrthoDB" id="5449818at2"/>
<evidence type="ECO:0000313" key="2">
    <source>
        <dbReference type="Proteomes" id="UP000014975"/>
    </source>
</evidence>
<dbReference type="RefSeq" id="WP_020885721.1">
    <property type="nucleotide sequence ID" value="NZ_ATHI01000002.1"/>
</dbReference>
<name>S7TG71_9BACT</name>
<evidence type="ECO:0000313" key="1">
    <source>
        <dbReference type="EMBL" id="EPR35731.1"/>
    </source>
</evidence>
<keyword evidence="2" id="KW-1185">Reference proteome</keyword>
<dbReference type="eggNOG" id="COG1406">
    <property type="taxonomic scope" value="Bacteria"/>
</dbReference>
<accession>S7TG71</accession>
<reference evidence="1 2" key="1">
    <citation type="journal article" date="2013" name="Genome Announc.">
        <title>Draft genome sequences for three mercury-methylating, sulfate-reducing bacteria.</title>
        <authorList>
            <person name="Brown S.D."/>
            <person name="Hurt R.A.Jr."/>
            <person name="Gilmour C.C."/>
            <person name="Elias D.A."/>
        </authorList>
    </citation>
    <scope>NUCLEOTIDE SEQUENCE [LARGE SCALE GENOMIC DNA]</scope>
    <source>
        <strain evidence="1 2">DSM 16529</strain>
    </source>
</reference>
<gene>
    <name evidence="1" type="ORF">dsat_1835</name>
</gene>
<sequence>MDANFIGLHLLHKGVIDARQLTEALKRQREGNRRIGDMAVSRGLLSRAQVTEIFEAQRKRDRPFGEIALEMGMLGQKDLDDLLFSQNIHNSHLGEVLLEMGVLTADRLSPLLEEFHAEEDRRGEARRVFGEGVAAVARQVLAEALARAFLRFMHQEVKPLAAADCADDAAEDFCRRLVVTLGDGEKLIFALLLPCEAASGLDGPGRLEEDVPSGPMADGIWDIVAGYMRAALGARGVPVKECRAEECPGSLLEAAAEIPPSFCLTTPSGILVRVYCLVHDA</sequence>
<dbReference type="EMBL" id="ATHI01000002">
    <property type="protein sequence ID" value="EPR35731.1"/>
    <property type="molecule type" value="Genomic_DNA"/>
</dbReference>
<evidence type="ECO:0008006" key="3">
    <source>
        <dbReference type="Google" id="ProtNLM"/>
    </source>
</evidence>
<dbReference type="PATRIC" id="fig|1121439.3.peg.220"/>
<organism evidence="1 2">
    <name type="scientific">Alkalidesulfovibrio alkalitolerans DSM 16529</name>
    <dbReference type="NCBI Taxonomy" id="1121439"/>
    <lineage>
        <taxon>Bacteria</taxon>
        <taxon>Pseudomonadati</taxon>
        <taxon>Thermodesulfobacteriota</taxon>
        <taxon>Desulfovibrionia</taxon>
        <taxon>Desulfovibrionales</taxon>
        <taxon>Desulfovibrionaceae</taxon>
        <taxon>Alkalidesulfovibrio</taxon>
    </lineage>
</organism>
<proteinExistence type="predicted"/>
<dbReference type="Proteomes" id="UP000014975">
    <property type="component" value="Unassembled WGS sequence"/>
</dbReference>
<protein>
    <recommendedName>
        <fullName evidence="3">Type II secretion system protein GspE N-terminal domain-containing protein</fullName>
    </recommendedName>
</protein>
<dbReference type="AlphaFoldDB" id="S7TG71"/>
<comment type="caution">
    <text evidence="1">The sequence shown here is derived from an EMBL/GenBank/DDBJ whole genome shotgun (WGS) entry which is preliminary data.</text>
</comment>
<dbReference type="SUPFAM" id="SSF160246">
    <property type="entry name" value="EspE N-terminal domain-like"/>
    <property type="match status" value="2"/>
</dbReference>
<dbReference type="InterPro" id="IPR037257">
    <property type="entry name" value="T2SS_E_N_sf"/>
</dbReference>